<dbReference type="STRING" id="1278311.GCA_000428705_00137"/>
<keyword evidence="5" id="KW-0067">ATP-binding</keyword>
<dbReference type="InterPro" id="IPR003439">
    <property type="entry name" value="ABC_transporter-like_ATP-bd"/>
</dbReference>
<dbReference type="GO" id="GO:0016887">
    <property type="term" value="F:ATP hydrolysis activity"/>
    <property type="evidence" value="ECO:0007669"/>
    <property type="project" value="InterPro"/>
</dbReference>
<dbReference type="GO" id="GO:0022857">
    <property type="term" value="F:transmembrane transporter activity"/>
    <property type="evidence" value="ECO:0007669"/>
    <property type="project" value="TreeGrafter"/>
</dbReference>
<evidence type="ECO:0000313" key="11">
    <source>
        <dbReference type="EMBL" id="VEU81055.1"/>
    </source>
</evidence>
<accession>A0A449BF53</accession>
<keyword evidence="4" id="KW-0547">Nucleotide-binding</keyword>
<evidence type="ECO:0000256" key="8">
    <source>
        <dbReference type="ARBA" id="ARBA00038388"/>
    </source>
</evidence>
<proteinExistence type="inferred from homology"/>
<keyword evidence="6 9" id="KW-1133">Transmembrane helix</keyword>
<evidence type="ECO:0000313" key="12">
    <source>
        <dbReference type="Proteomes" id="UP000289841"/>
    </source>
</evidence>
<evidence type="ECO:0000256" key="4">
    <source>
        <dbReference type="ARBA" id="ARBA00022741"/>
    </source>
</evidence>
<organism evidence="11 12">
    <name type="scientific">Haploplasma axanthum</name>
    <name type="common">Acholeplasma axanthum</name>
    <dbReference type="NCBI Taxonomy" id="29552"/>
    <lineage>
        <taxon>Bacteria</taxon>
        <taxon>Bacillati</taxon>
        <taxon>Mycoplasmatota</taxon>
        <taxon>Mollicutes</taxon>
        <taxon>Acholeplasmatales</taxon>
        <taxon>Acholeplasmataceae</taxon>
        <taxon>Haploplasma</taxon>
    </lineage>
</organism>
<dbReference type="InterPro" id="IPR003838">
    <property type="entry name" value="ABC3_permease_C"/>
</dbReference>
<dbReference type="EC" id="3.6.3.-" evidence="11"/>
<keyword evidence="3 9" id="KW-0812">Transmembrane</keyword>
<comment type="similarity">
    <text evidence="8">Belongs to the ABC transporter superfamily. Macrolide exporter (TC 3.A.1.122) family.</text>
</comment>
<dbReference type="PROSITE" id="PS00211">
    <property type="entry name" value="ABC_TRANSPORTER_1"/>
    <property type="match status" value="1"/>
</dbReference>
<dbReference type="InterPro" id="IPR015854">
    <property type="entry name" value="ABC_transpr_LolD-like"/>
</dbReference>
<dbReference type="InterPro" id="IPR017871">
    <property type="entry name" value="ABC_transporter-like_CS"/>
</dbReference>
<protein>
    <submittedName>
        <fullName evidence="11">ABC transporter ATPase</fullName>
        <ecNumber evidence="11">3.6.3.-</ecNumber>
    </submittedName>
</protein>
<dbReference type="Proteomes" id="UP000289841">
    <property type="component" value="Chromosome"/>
</dbReference>
<evidence type="ECO:0000256" key="5">
    <source>
        <dbReference type="ARBA" id="ARBA00022840"/>
    </source>
</evidence>
<feature type="transmembrane region" description="Helical" evidence="9">
    <location>
        <begin position="579"/>
        <end position="602"/>
    </location>
</feature>
<evidence type="ECO:0000256" key="6">
    <source>
        <dbReference type="ARBA" id="ARBA00022989"/>
    </source>
</evidence>
<feature type="domain" description="ABC transporter" evidence="10">
    <location>
        <begin position="2"/>
        <end position="235"/>
    </location>
</feature>
<dbReference type="Pfam" id="PF02687">
    <property type="entry name" value="FtsX"/>
    <property type="match status" value="1"/>
</dbReference>
<keyword evidence="7 9" id="KW-0472">Membrane</keyword>
<dbReference type="Gene3D" id="3.40.50.300">
    <property type="entry name" value="P-loop containing nucleotide triphosphate hydrolases"/>
    <property type="match status" value="1"/>
</dbReference>
<dbReference type="Pfam" id="PF00005">
    <property type="entry name" value="ABC_tran"/>
    <property type="match status" value="1"/>
</dbReference>
<evidence type="ECO:0000256" key="7">
    <source>
        <dbReference type="ARBA" id="ARBA00023136"/>
    </source>
</evidence>
<dbReference type="GO" id="GO:0005886">
    <property type="term" value="C:plasma membrane"/>
    <property type="evidence" value="ECO:0007669"/>
    <property type="project" value="UniProtKB-SubCell"/>
</dbReference>
<evidence type="ECO:0000259" key="10">
    <source>
        <dbReference type="PROSITE" id="PS50893"/>
    </source>
</evidence>
<comment type="subcellular location">
    <subcellularLocation>
        <location evidence="1">Cell inner membrane</location>
        <topology evidence="1">Multi-pass membrane protein</topology>
    </subcellularLocation>
</comment>
<keyword evidence="12" id="KW-1185">Reference proteome</keyword>
<feature type="transmembrane region" description="Helical" evidence="9">
    <location>
        <begin position="672"/>
        <end position="692"/>
    </location>
</feature>
<dbReference type="PROSITE" id="PS50893">
    <property type="entry name" value="ABC_TRANSPORTER_2"/>
    <property type="match status" value="1"/>
</dbReference>
<dbReference type="RefSeq" id="WP_052589635.1">
    <property type="nucleotide sequence ID" value="NZ_LR215048.1"/>
</dbReference>
<keyword evidence="11" id="KW-0378">Hydrolase</keyword>
<dbReference type="EMBL" id="LR215048">
    <property type="protein sequence ID" value="VEU81055.1"/>
    <property type="molecule type" value="Genomic_DNA"/>
</dbReference>
<dbReference type="KEGG" id="aaxa:NCTC10138_01446"/>
<gene>
    <name evidence="11" type="primary">metN_4</name>
    <name evidence="11" type="ORF">NCTC10138_01446</name>
</gene>
<evidence type="ECO:0000256" key="1">
    <source>
        <dbReference type="ARBA" id="ARBA00004429"/>
    </source>
</evidence>
<sequence>MIKIINLSKKYENNLILDNLTAVFDAGLIYILGRSGSGKTTLLNILGTLDSPSSGILEIDGVDVNKLSKTEKTTFRKEKIGFVFQDKNLINTLNVYDNIAYPLRLLGVDEETINDRVFDVLNKVLLNGFEEREIKTLSGGEMQKVAIARALVKNPKVILADEITSSLDSINKVEIMKVIENISKDILVIMITHDKMIVNDFKSETYLLENKKLVLLDKYKNQKKAPEEDLNNKTTKNSLIFHIKDSFKYFINHKIKMIITVMLLTFLATLLGFFLTLNSFNLDKQYDRFSNKMDLDYIEFKDIISQKIGDELVDFERLIDEKIEVENTHWGIPFNDVNNDSFNNIIFINNKIDYKFLDGEVPSTNDEIMITDFLSNDVYKGIKIDDQISILGKNYTVSGILKTNYLKHLNPQSGLEKLVSVEQTEYLSSIFMYEEEYLKHHKTVMTYKEDIIIEIKNNQQKVNNVKVTSDAKLNKYDVLVSKDLYKLFDENNLNNISIYLTKHKLTNINVNIVGVSENNEFILSEELYKELNNNRFGYIGFTHTNNLSYILNQKYLITNKTVLKPIEINSAIIVINETVLMILIIASILLLLFGFVILYLIFNNDKVIIGIKKSMGVRNSEIFIYYFTIFLIIGIFSGIISSVFANLILYIYDHSFNNYYNYNYLQLNFTNLSFIVLFCISFLNIISIPYLAKYLNKDVIHLIKD</sequence>
<keyword evidence="2" id="KW-1003">Cell membrane</keyword>
<dbReference type="PANTHER" id="PTHR24220">
    <property type="entry name" value="IMPORT ATP-BINDING PROTEIN"/>
    <property type="match status" value="1"/>
</dbReference>
<evidence type="ECO:0000256" key="2">
    <source>
        <dbReference type="ARBA" id="ARBA00022475"/>
    </source>
</evidence>
<dbReference type="SMART" id="SM00382">
    <property type="entry name" value="AAA"/>
    <property type="match status" value="1"/>
</dbReference>
<evidence type="ECO:0000256" key="3">
    <source>
        <dbReference type="ARBA" id="ARBA00022692"/>
    </source>
</evidence>
<feature type="transmembrane region" description="Helical" evidence="9">
    <location>
        <begin position="623"/>
        <end position="652"/>
    </location>
</feature>
<reference evidence="11 12" key="1">
    <citation type="submission" date="2019-01" db="EMBL/GenBank/DDBJ databases">
        <authorList>
            <consortium name="Pathogen Informatics"/>
        </authorList>
    </citation>
    <scope>NUCLEOTIDE SEQUENCE [LARGE SCALE GENOMIC DNA]</scope>
    <source>
        <strain evidence="11 12">NCTC10138</strain>
    </source>
</reference>
<dbReference type="InterPro" id="IPR027417">
    <property type="entry name" value="P-loop_NTPase"/>
</dbReference>
<dbReference type="InterPro" id="IPR003593">
    <property type="entry name" value="AAA+_ATPase"/>
</dbReference>
<feature type="transmembrane region" description="Helical" evidence="9">
    <location>
        <begin position="257"/>
        <end position="277"/>
    </location>
</feature>
<dbReference type="AlphaFoldDB" id="A0A449BF53"/>
<dbReference type="GO" id="GO:0005524">
    <property type="term" value="F:ATP binding"/>
    <property type="evidence" value="ECO:0007669"/>
    <property type="project" value="UniProtKB-KW"/>
</dbReference>
<dbReference type="PANTHER" id="PTHR24220:SF659">
    <property type="entry name" value="TRANSPORTER, PUTATIVE-RELATED"/>
    <property type="match status" value="1"/>
</dbReference>
<dbReference type="SUPFAM" id="SSF52540">
    <property type="entry name" value="P-loop containing nucleoside triphosphate hydrolases"/>
    <property type="match status" value="1"/>
</dbReference>
<dbReference type="OrthoDB" id="403954at2"/>
<evidence type="ECO:0000256" key="9">
    <source>
        <dbReference type="SAM" id="Phobius"/>
    </source>
</evidence>
<name>A0A449BF53_HAPAX</name>